<dbReference type="GO" id="GO:0005743">
    <property type="term" value="C:mitochondrial inner membrane"/>
    <property type="evidence" value="ECO:0007669"/>
    <property type="project" value="UniProtKB-SubCell"/>
</dbReference>
<dbReference type="AlphaFoldDB" id="A0A177A020"/>
<evidence type="ECO:0000256" key="4">
    <source>
        <dbReference type="ARBA" id="ARBA00022547"/>
    </source>
</evidence>
<evidence type="ECO:0000256" key="2">
    <source>
        <dbReference type="ARBA" id="ARBA00007333"/>
    </source>
</evidence>
<dbReference type="eggNOG" id="ENOG502SDS3">
    <property type="taxonomic scope" value="Eukaryota"/>
</dbReference>
<dbReference type="GO" id="GO:0045259">
    <property type="term" value="C:proton-transporting ATP synthase complex"/>
    <property type="evidence" value="ECO:0007669"/>
    <property type="project" value="UniProtKB-UniRule"/>
</dbReference>
<dbReference type="InterPro" id="IPR008386">
    <property type="entry name" value="ATP_synth_F0_esu_mt"/>
</dbReference>
<organism evidence="12">
    <name type="scientific">Pseudogymnoascus destructans</name>
    <dbReference type="NCBI Taxonomy" id="655981"/>
    <lineage>
        <taxon>Eukaryota</taxon>
        <taxon>Fungi</taxon>
        <taxon>Dikarya</taxon>
        <taxon>Ascomycota</taxon>
        <taxon>Pezizomycotina</taxon>
        <taxon>Leotiomycetes</taxon>
        <taxon>Thelebolales</taxon>
        <taxon>Thelebolaceae</taxon>
        <taxon>Pseudogymnoascus</taxon>
    </lineage>
</organism>
<accession>A0A177A020</accession>
<evidence type="ECO:0000256" key="11">
    <source>
        <dbReference type="RuleBase" id="RU367005"/>
    </source>
</evidence>
<evidence type="ECO:0000313" key="12">
    <source>
        <dbReference type="EMBL" id="OAF54832.1"/>
    </source>
</evidence>
<comment type="subunit">
    <text evidence="11">F-type ATPases have 2 components, CF(1) - the catalytic core - and CF(0) - the membrane proton channel. CF(1) and CF(0) have multiple subunits.</text>
</comment>
<dbReference type="OrthoDB" id="2125027at2759"/>
<name>A0A177A020_9PEZI</name>
<comment type="subcellular location">
    <subcellularLocation>
        <location evidence="1 11">Mitochondrion inner membrane</location>
    </subcellularLocation>
</comment>
<dbReference type="GO" id="GO:0015986">
    <property type="term" value="P:proton motive force-driven ATP synthesis"/>
    <property type="evidence" value="ECO:0007669"/>
    <property type="project" value="InterPro"/>
</dbReference>
<dbReference type="GeneID" id="36291643"/>
<evidence type="ECO:0000256" key="8">
    <source>
        <dbReference type="ARBA" id="ARBA00023128"/>
    </source>
</evidence>
<keyword evidence="8 11" id="KW-0496">Mitochondrion</keyword>
<keyword evidence="3 11" id="KW-0813">Transport</keyword>
<keyword evidence="5 11" id="KW-0375">Hydrogen ion transport</keyword>
<keyword evidence="7 11" id="KW-0406">Ion transport</keyword>
<evidence type="ECO:0000256" key="6">
    <source>
        <dbReference type="ARBA" id="ARBA00022792"/>
    </source>
</evidence>
<comment type="function">
    <text evidence="11">Subunit e, of the mitochondrial membrane ATP synthase complex (F(1)F(0) ATP synthase or Complex V) that produces ATP from ADP in the presence of a proton gradient across the membrane which is generated by electron transport complexes of the respiratory chain. ATP synthase complex consist of a soluble F(1) head domain - the catalytic core - and a membrane F(1) domain - the membrane proton channel. These two domains are linked by a central stalk rotating inside the F(1) region and a stationary peripheral stalk. During catalysis, ATP synthesis in the catalytic domain of F(1) is coupled via a rotary mechanism of the central stalk subunits to proton translocation. In vivo, can only synthesize ATP although its ATP hydrolase activity can be activated artificially in vitro. Part of the complex F(0) domain.</text>
</comment>
<evidence type="ECO:0000256" key="7">
    <source>
        <dbReference type="ARBA" id="ARBA00023065"/>
    </source>
</evidence>
<evidence type="ECO:0000256" key="10">
    <source>
        <dbReference type="ARBA" id="ARBA00023310"/>
    </source>
</evidence>
<evidence type="ECO:0000256" key="3">
    <source>
        <dbReference type="ARBA" id="ARBA00022448"/>
    </source>
</evidence>
<dbReference type="GO" id="GO:0015078">
    <property type="term" value="F:proton transmembrane transporter activity"/>
    <property type="evidence" value="ECO:0007669"/>
    <property type="project" value="InterPro"/>
</dbReference>
<gene>
    <name evidence="12" type="ORF">VC83_08603</name>
</gene>
<reference evidence="12" key="1">
    <citation type="submission" date="2016-03" db="EMBL/GenBank/DDBJ databases">
        <title>Updated assembly of Pseudogymnoascus destructans, the fungus causing white-nose syndrome of bats.</title>
        <authorList>
            <person name="Palmer J.M."/>
            <person name="Drees K.P."/>
            <person name="Foster J.T."/>
            <person name="Lindner D.L."/>
        </authorList>
    </citation>
    <scope>NUCLEOTIDE SEQUENCE [LARGE SCALE GENOMIC DNA]</scope>
    <source>
        <strain evidence="12">20631-21</strain>
    </source>
</reference>
<dbReference type="Proteomes" id="UP000077154">
    <property type="component" value="Unassembled WGS sequence"/>
</dbReference>
<keyword evidence="4 11" id="KW-0138">CF(0)</keyword>
<dbReference type="VEuPathDB" id="FungiDB:GMDG_07958"/>
<evidence type="ECO:0000256" key="1">
    <source>
        <dbReference type="ARBA" id="ARBA00004273"/>
    </source>
</evidence>
<comment type="similarity">
    <text evidence="2 11">Belongs to the ATPase e subunit family.</text>
</comment>
<dbReference type="RefSeq" id="XP_024320135.1">
    <property type="nucleotide sequence ID" value="XM_024472151.1"/>
</dbReference>
<dbReference type="EMBL" id="KV441414">
    <property type="protein sequence ID" value="OAF54832.1"/>
    <property type="molecule type" value="Genomic_DNA"/>
</dbReference>
<evidence type="ECO:0000256" key="5">
    <source>
        <dbReference type="ARBA" id="ARBA00022781"/>
    </source>
</evidence>
<keyword evidence="10 11" id="KW-0066">ATP synthesis</keyword>
<proteinExistence type="inferred from homology"/>
<sequence>MASTGVNVLRYSALGAGVFYGLYHQATLSASAKLNAANREYERKQALIDRAKKEYVKKTAPPAADGVIRDPEDKNFDLEKYLNAEFGSK</sequence>
<keyword evidence="6 11" id="KW-0999">Mitochondrion inner membrane</keyword>
<evidence type="ECO:0000256" key="9">
    <source>
        <dbReference type="ARBA" id="ARBA00023136"/>
    </source>
</evidence>
<protein>
    <recommendedName>
        <fullName evidence="11">ATP synthase F(0) complex subunit e, mitochondrial</fullName>
    </recommendedName>
</protein>
<dbReference type="Pfam" id="PF05680">
    <property type="entry name" value="ATP-synt_E"/>
    <property type="match status" value="1"/>
</dbReference>
<keyword evidence="9" id="KW-0472">Membrane</keyword>